<dbReference type="PaxDb" id="4113-PGSC0003DMT400052475"/>
<accession>M1BTH1</accession>
<dbReference type="InParanoid" id="M1BTH1"/>
<reference evidence="1" key="2">
    <citation type="submission" date="2015-06" db="UniProtKB">
        <authorList>
            <consortium name="EnsemblPlants"/>
        </authorList>
    </citation>
    <scope>IDENTIFICATION</scope>
    <source>
        <strain evidence="1">DM1-3 516 R44</strain>
    </source>
</reference>
<dbReference type="Gramene" id="PGSC0003DMT400052475">
    <property type="protein sequence ID" value="PGSC0003DMT400052475"/>
    <property type="gene ID" value="PGSC0003DMG401020366"/>
</dbReference>
<name>M1BTH1_SOLTU</name>
<dbReference type="HOGENOM" id="CLU_173624_0_0_1"/>
<organism evidence="1 2">
    <name type="scientific">Solanum tuberosum</name>
    <name type="common">Potato</name>
    <dbReference type="NCBI Taxonomy" id="4113"/>
    <lineage>
        <taxon>Eukaryota</taxon>
        <taxon>Viridiplantae</taxon>
        <taxon>Streptophyta</taxon>
        <taxon>Embryophyta</taxon>
        <taxon>Tracheophyta</taxon>
        <taxon>Spermatophyta</taxon>
        <taxon>Magnoliopsida</taxon>
        <taxon>eudicotyledons</taxon>
        <taxon>Gunneridae</taxon>
        <taxon>Pentapetalae</taxon>
        <taxon>asterids</taxon>
        <taxon>lamiids</taxon>
        <taxon>Solanales</taxon>
        <taxon>Solanaceae</taxon>
        <taxon>Solanoideae</taxon>
        <taxon>Solaneae</taxon>
        <taxon>Solanum</taxon>
    </lineage>
</organism>
<dbReference type="AlphaFoldDB" id="M1BTH1"/>
<dbReference type="EnsemblPlants" id="PGSC0003DMT400052475">
    <property type="protein sequence ID" value="PGSC0003DMT400052475"/>
    <property type="gene ID" value="PGSC0003DMG401020366"/>
</dbReference>
<protein>
    <submittedName>
        <fullName evidence="1">Ankyrin repeat-containing protein</fullName>
    </submittedName>
</protein>
<dbReference type="Proteomes" id="UP000011115">
    <property type="component" value="Unassembled WGS sequence"/>
</dbReference>
<proteinExistence type="predicted"/>
<evidence type="ECO:0000313" key="2">
    <source>
        <dbReference type="Proteomes" id="UP000011115"/>
    </source>
</evidence>
<keyword evidence="2" id="KW-1185">Reference proteome</keyword>
<sequence length="110" mass="11802">MRMDKNIMMETIELNSATASDMTNTINPFEFSNTGIPLLLLLPPGTVKPTANTIVAIKLATSIQDFAVSFIHFSPSFSNCLCSSVNNSLGVFPALFFTLSKKGGTSFSTS</sequence>
<dbReference type="OMA" id="NIMMETI"/>
<evidence type="ECO:0000313" key="1">
    <source>
        <dbReference type="EnsemblPlants" id="PGSC0003DMT400052475"/>
    </source>
</evidence>
<reference evidence="2" key="1">
    <citation type="journal article" date="2011" name="Nature">
        <title>Genome sequence and analysis of the tuber crop potato.</title>
        <authorList>
            <consortium name="The Potato Genome Sequencing Consortium"/>
        </authorList>
    </citation>
    <scope>NUCLEOTIDE SEQUENCE [LARGE SCALE GENOMIC DNA]</scope>
    <source>
        <strain evidence="2">cv. DM1-3 516 R44</strain>
    </source>
</reference>
<dbReference type="eggNOG" id="ENOG502T2GF">
    <property type="taxonomic scope" value="Eukaryota"/>
</dbReference>